<feature type="region of interest" description="Disordered" evidence="1">
    <location>
        <begin position="1"/>
        <end position="31"/>
    </location>
</feature>
<reference evidence="2 3" key="1">
    <citation type="submission" date="2016-07" db="EMBL/GenBank/DDBJ databases">
        <title>Pervasive Adenine N6-methylation of Active Genes in Fungi.</title>
        <authorList>
            <consortium name="DOE Joint Genome Institute"/>
            <person name="Mondo S.J."/>
            <person name="Dannebaum R.O."/>
            <person name="Kuo R.C."/>
            <person name="Labutti K."/>
            <person name="Haridas S."/>
            <person name="Kuo A."/>
            <person name="Salamov A."/>
            <person name="Ahrendt S.R."/>
            <person name="Lipzen A."/>
            <person name="Sullivan W."/>
            <person name="Andreopoulos W.B."/>
            <person name="Clum A."/>
            <person name="Lindquist E."/>
            <person name="Daum C."/>
            <person name="Ramamoorthy G.K."/>
            <person name="Gryganskyi A."/>
            <person name="Culley D."/>
            <person name="Magnuson J.K."/>
            <person name="James T.Y."/>
            <person name="O'Malley M.A."/>
            <person name="Stajich J.E."/>
            <person name="Spatafora J.W."/>
            <person name="Visel A."/>
            <person name="Grigoriev I.V."/>
        </authorList>
    </citation>
    <scope>NUCLEOTIDE SEQUENCE [LARGE SCALE GENOMIC DNA]</scope>
    <source>
        <strain evidence="2 3">PL171</strain>
    </source>
</reference>
<evidence type="ECO:0000313" key="2">
    <source>
        <dbReference type="EMBL" id="ORZ30327.1"/>
    </source>
</evidence>
<feature type="non-terminal residue" evidence="2">
    <location>
        <position position="1"/>
    </location>
</feature>
<dbReference type="EMBL" id="MCFL01000089">
    <property type="protein sequence ID" value="ORZ30327.1"/>
    <property type="molecule type" value="Genomic_DNA"/>
</dbReference>
<sequence length="141" mass="15680">TTSITTPPTPQPQPSELQCPRSAPPHSPPDPQHECLMKLTSLHDRHEWLHADSHLGRLRLAALVLVGIAGVDVLPHCIHGIQNPFAVQWVRHGRGHDFWAREHGKVARVGLSVRDAPEKRRGGCIARPVWPSGMGRAHWQD</sequence>
<organism evidence="2 3">
    <name type="scientific">Catenaria anguillulae PL171</name>
    <dbReference type="NCBI Taxonomy" id="765915"/>
    <lineage>
        <taxon>Eukaryota</taxon>
        <taxon>Fungi</taxon>
        <taxon>Fungi incertae sedis</taxon>
        <taxon>Blastocladiomycota</taxon>
        <taxon>Blastocladiomycetes</taxon>
        <taxon>Blastocladiales</taxon>
        <taxon>Catenariaceae</taxon>
        <taxon>Catenaria</taxon>
    </lineage>
</organism>
<accession>A0A1Y2H6V7</accession>
<gene>
    <name evidence="2" type="ORF">BCR44DRAFT_1445218</name>
</gene>
<evidence type="ECO:0000256" key="1">
    <source>
        <dbReference type="SAM" id="MobiDB-lite"/>
    </source>
</evidence>
<comment type="caution">
    <text evidence="2">The sequence shown here is derived from an EMBL/GenBank/DDBJ whole genome shotgun (WGS) entry which is preliminary data.</text>
</comment>
<dbReference type="Proteomes" id="UP000193411">
    <property type="component" value="Unassembled WGS sequence"/>
</dbReference>
<dbReference type="AlphaFoldDB" id="A0A1Y2H6V7"/>
<keyword evidence="3" id="KW-1185">Reference proteome</keyword>
<proteinExistence type="predicted"/>
<name>A0A1Y2H6V7_9FUNG</name>
<evidence type="ECO:0000313" key="3">
    <source>
        <dbReference type="Proteomes" id="UP000193411"/>
    </source>
</evidence>
<protein>
    <submittedName>
        <fullName evidence="2">Uncharacterized protein</fullName>
    </submittedName>
</protein>